<comment type="cofactor">
    <cofactor evidence="1 4">
        <name>Mg(2+)</name>
        <dbReference type="ChEBI" id="CHEBI:18420"/>
    </cofactor>
</comment>
<dbReference type="Gene3D" id="1.10.600.10">
    <property type="entry name" value="Farnesyl Diphosphate Synthase"/>
    <property type="match status" value="1"/>
</dbReference>
<dbReference type="GO" id="GO:0046872">
    <property type="term" value="F:metal ion binding"/>
    <property type="evidence" value="ECO:0007669"/>
    <property type="project" value="UniProtKB-KW"/>
</dbReference>
<gene>
    <name evidence="6" type="ORF">Daesc_005953</name>
</gene>
<name>A0AAX6MLY0_9PEZI</name>
<evidence type="ECO:0000313" key="6">
    <source>
        <dbReference type="EMBL" id="KAK6953648.1"/>
    </source>
</evidence>
<keyword evidence="3 4" id="KW-0460">Magnesium</keyword>
<sequence>MAHGTGAHCSPETSSGHLNQPSAAQSSNTQLSQMLDLLELAGPQEGRLLVQIPDLFSSIMSTKPVVNPNYFKVKAEGDRWIKRIMKMDEKASDKNSKVDFCYMICIWAPDADEEALRIMLDWNNWIFLFDDQFDEGHLKDDPVAAQQEVNAAMAVMEDDTPPVKPEESPILYVFQTCWLRLKQRAPIEIQQRYKGRHKWYFDQLVAQVQQIARGQVLTRDVDTYLEVRRRTIGVYPAITLAEYAKGVRLSDSVLSHHSLQEFMRISADLVILVNDILSYKKDLDLGVDYNLITLLMKQNLSLQESMDKIGAVIGSRYRNWYLTLAELPSYGEETDSEVLRFVEACRCVALGNLYWR</sequence>
<organism evidence="6 7">
    <name type="scientific">Daldinia eschscholtzii</name>
    <dbReference type="NCBI Taxonomy" id="292717"/>
    <lineage>
        <taxon>Eukaryota</taxon>
        <taxon>Fungi</taxon>
        <taxon>Dikarya</taxon>
        <taxon>Ascomycota</taxon>
        <taxon>Pezizomycotina</taxon>
        <taxon>Sordariomycetes</taxon>
        <taxon>Xylariomycetidae</taxon>
        <taxon>Xylariales</taxon>
        <taxon>Hypoxylaceae</taxon>
        <taxon>Daldinia</taxon>
    </lineage>
</organism>
<dbReference type="Pfam" id="PF19086">
    <property type="entry name" value="Terpene_syn_C_2"/>
    <property type="match status" value="1"/>
</dbReference>
<evidence type="ECO:0000256" key="3">
    <source>
        <dbReference type="ARBA" id="ARBA00022842"/>
    </source>
</evidence>
<dbReference type="EMBL" id="JBANMG010000005">
    <property type="protein sequence ID" value="KAK6953648.1"/>
    <property type="molecule type" value="Genomic_DNA"/>
</dbReference>
<dbReference type="PANTHER" id="PTHR35201">
    <property type="entry name" value="TERPENE SYNTHASE"/>
    <property type="match status" value="1"/>
</dbReference>
<dbReference type="GO" id="GO:0010333">
    <property type="term" value="F:terpene synthase activity"/>
    <property type="evidence" value="ECO:0007669"/>
    <property type="project" value="InterPro"/>
</dbReference>
<reference evidence="6 7" key="1">
    <citation type="journal article" date="2024" name="Front Chem Biol">
        <title>Unveiling the potential of Daldinia eschscholtzii MFLUCC 19-0629 through bioactivity and bioinformatics studies for enhanced sustainable agriculture production.</title>
        <authorList>
            <person name="Brooks S."/>
            <person name="Weaver J.A."/>
            <person name="Klomchit A."/>
            <person name="Alharthi S.A."/>
            <person name="Onlamun T."/>
            <person name="Nurani R."/>
            <person name="Vong T.K."/>
            <person name="Alberti F."/>
            <person name="Greco C."/>
        </authorList>
    </citation>
    <scope>NUCLEOTIDE SEQUENCE [LARGE SCALE GENOMIC DNA]</scope>
    <source>
        <strain evidence="6">MFLUCC 19-0629</strain>
    </source>
</reference>
<proteinExistence type="inferred from homology"/>
<keyword evidence="4" id="KW-0479">Metal-binding</keyword>
<keyword evidence="4" id="KW-0456">Lyase</keyword>
<feature type="compositionally biased region" description="Polar residues" evidence="5">
    <location>
        <begin position="11"/>
        <end position="25"/>
    </location>
</feature>
<dbReference type="InterPro" id="IPR034686">
    <property type="entry name" value="Terpene_cyclase-like_2"/>
</dbReference>
<evidence type="ECO:0000256" key="1">
    <source>
        <dbReference type="ARBA" id="ARBA00001946"/>
    </source>
</evidence>
<dbReference type="AlphaFoldDB" id="A0AAX6MLY0"/>
<keyword evidence="7" id="KW-1185">Reference proteome</keyword>
<dbReference type="EC" id="4.2.3.-" evidence="4"/>
<dbReference type="SUPFAM" id="SSF48576">
    <property type="entry name" value="Terpenoid synthases"/>
    <property type="match status" value="1"/>
</dbReference>
<comment type="caution">
    <text evidence="6">The sequence shown here is derived from an EMBL/GenBank/DDBJ whole genome shotgun (WGS) entry which is preliminary data.</text>
</comment>
<evidence type="ECO:0000256" key="5">
    <source>
        <dbReference type="SAM" id="MobiDB-lite"/>
    </source>
</evidence>
<evidence type="ECO:0000256" key="4">
    <source>
        <dbReference type="RuleBase" id="RU366034"/>
    </source>
</evidence>
<protein>
    <recommendedName>
        <fullName evidence="4">Terpene synthase</fullName>
        <ecNumber evidence="4">4.2.3.-</ecNumber>
    </recommendedName>
</protein>
<feature type="region of interest" description="Disordered" evidence="5">
    <location>
        <begin position="1"/>
        <end position="25"/>
    </location>
</feature>
<evidence type="ECO:0000256" key="2">
    <source>
        <dbReference type="ARBA" id="ARBA00006333"/>
    </source>
</evidence>
<dbReference type="Proteomes" id="UP001369815">
    <property type="component" value="Unassembled WGS sequence"/>
</dbReference>
<evidence type="ECO:0000313" key="7">
    <source>
        <dbReference type="Proteomes" id="UP001369815"/>
    </source>
</evidence>
<dbReference type="PANTHER" id="PTHR35201:SF4">
    <property type="entry name" value="BETA-PINACENE SYNTHASE-RELATED"/>
    <property type="match status" value="1"/>
</dbReference>
<comment type="similarity">
    <text evidence="2 4">Belongs to the terpene synthase family.</text>
</comment>
<accession>A0AAX6MLY0</accession>
<dbReference type="InterPro" id="IPR008949">
    <property type="entry name" value="Isoprenoid_synthase_dom_sf"/>
</dbReference>
<dbReference type="GO" id="GO:0008299">
    <property type="term" value="P:isoprenoid biosynthetic process"/>
    <property type="evidence" value="ECO:0007669"/>
    <property type="project" value="UniProtKB-ARBA"/>
</dbReference>